<keyword evidence="1" id="KW-1133">Transmembrane helix</keyword>
<feature type="transmembrane region" description="Helical" evidence="1">
    <location>
        <begin position="216"/>
        <end position="234"/>
    </location>
</feature>
<keyword evidence="4" id="KW-1185">Reference proteome</keyword>
<gene>
    <name evidence="3" type="ORF">BP6252_08199</name>
</gene>
<evidence type="ECO:0000313" key="3">
    <source>
        <dbReference type="EMBL" id="RDW71636.1"/>
    </source>
</evidence>
<evidence type="ECO:0000313" key="4">
    <source>
        <dbReference type="Proteomes" id="UP000256645"/>
    </source>
</evidence>
<dbReference type="Proteomes" id="UP000256645">
    <property type="component" value="Unassembled WGS sequence"/>
</dbReference>
<keyword evidence="2" id="KW-0732">Signal</keyword>
<evidence type="ECO:0000256" key="2">
    <source>
        <dbReference type="SAM" id="SignalP"/>
    </source>
</evidence>
<evidence type="ECO:0000256" key="1">
    <source>
        <dbReference type="SAM" id="Phobius"/>
    </source>
</evidence>
<feature type="transmembrane region" description="Helical" evidence="1">
    <location>
        <begin position="297"/>
        <end position="316"/>
    </location>
</feature>
<dbReference type="AlphaFoldDB" id="A0A3D8RCF7"/>
<accession>A0A3D8RCF7</accession>
<feature type="chain" id="PRO_5017619161" evidence="2">
    <location>
        <begin position="24"/>
        <end position="492"/>
    </location>
</feature>
<dbReference type="OrthoDB" id="5402776at2759"/>
<reference evidence="3 4" key="1">
    <citation type="journal article" date="2018" name="IMA Fungus">
        <title>IMA Genome-F 9: Draft genome sequence of Annulohypoxylon stygium, Aspergillus mulundensis, Berkeleyomyces basicola (syn. Thielaviopsis basicola), Ceratocystis smalleyi, two Cercospora beticola strains, Coleophoma cylindrospora, Fusarium fracticaudum, Phialophora cf. hyalina, and Morchella septimelata.</title>
        <authorList>
            <person name="Wingfield B.D."/>
            <person name="Bills G.F."/>
            <person name="Dong Y."/>
            <person name="Huang W."/>
            <person name="Nel W.J."/>
            <person name="Swalarsk-Parry B.S."/>
            <person name="Vaghefi N."/>
            <person name="Wilken P.M."/>
            <person name="An Z."/>
            <person name="de Beer Z.W."/>
            <person name="De Vos L."/>
            <person name="Chen L."/>
            <person name="Duong T.A."/>
            <person name="Gao Y."/>
            <person name="Hammerbacher A."/>
            <person name="Kikkert J.R."/>
            <person name="Li Y."/>
            <person name="Li H."/>
            <person name="Li K."/>
            <person name="Li Q."/>
            <person name="Liu X."/>
            <person name="Ma X."/>
            <person name="Naidoo K."/>
            <person name="Pethybridge S.J."/>
            <person name="Sun J."/>
            <person name="Steenkamp E.T."/>
            <person name="van der Nest M.A."/>
            <person name="van Wyk S."/>
            <person name="Wingfield M.J."/>
            <person name="Xiong C."/>
            <person name="Yue Q."/>
            <person name="Zhang X."/>
        </authorList>
    </citation>
    <scope>NUCLEOTIDE SEQUENCE [LARGE SCALE GENOMIC DNA]</scope>
    <source>
        <strain evidence="3 4">BP6252</strain>
    </source>
</reference>
<keyword evidence="1" id="KW-0812">Transmembrane</keyword>
<keyword evidence="1" id="KW-0472">Membrane</keyword>
<dbReference type="EMBL" id="PDLM01000008">
    <property type="protein sequence ID" value="RDW71636.1"/>
    <property type="molecule type" value="Genomic_DNA"/>
</dbReference>
<protein>
    <submittedName>
        <fullName evidence="3">Uncharacterized protein</fullName>
    </submittedName>
</protein>
<feature type="signal peptide" evidence="2">
    <location>
        <begin position="1"/>
        <end position="23"/>
    </location>
</feature>
<proteinExistence type="predicted"/>
<sequence>MYTKYRVISVLFLVLSLTYTVSGLPGQVSTKRAGTAQLNNKMFQGSSQVDAVSLLLLLGEAMVWKAVWGRYRSRRYHWKQWVFAISPGWAPLAVSLFATMSGSLGPKNLIFERPPEGCIDNGLILTNLNSGASHSASNTIIQNIWHTWNKGARNQLNPRKREHVFDLTREIGIADVNLDCLYLQNRPMFCFQALCLLIQFTGSLALGLCGYSLETFVVLVVALIGQGLLLLSVTPREKSWTMTTRGHRQSAVMLHKGLDTTAALIIRTTTSGGRDISLEEYCWDNQASRDYIDTLKRVSACISFLVLALHILLIGWMSSEGKYFYLAFGGLGLLANTMEAATEPEWSVAFRVAFSKHALCASLHSSLMAAVAILLAGRFPSATKAAKLLYPDNSRFQQSLDDLNTHIDCAVCENCRQSIREPRRLLSHPCSLMAKNTKCAFQLSARGLDLDSKQLADGLAAVQNYLLLMDPALAGAPPSETRDRMFSKIDTS</sequence>
<feature type="transmembrane region" description="Helical" evidence="1">
    <location>
        <begin position="80"/>
        <end position="100"/>
    </location>
</feature>
<organism evidence="3 4">
    <name type="scientific">Coleophoma cylindrospora</name>
    <dbReference type="NCBI Taxonomy" id="1849047"/>
    <lineage>
        <taxon>Eukaryota</taxon>
        <taxon>Fungi</taxon>
        <taxon>Dikarya</taxon>
        <taxon>Ascomycota</taxon>
        <taxon>Pezizomycotina</taxon>
        <taxon>Leotiomycetes</taxon>
        <taxon>Helotiales</taxon>
        <taxon>Dermateaceae</taxon>
        <taxon>Coleophoma</taxon>
    </lineage>
</organism>
<name>A0A3D8RCF7_9HELO</name>
<feature type="transmembrane region" description="Helical" evidence="1">
    <location>
        <begin position="47"/>
        <end position="68"/>
    </location>
</feature>
<comment type="caution">
    <text evidence="3">The sequence shown here is derived from an EMBL/GenBank/DDBJ whole genome shotgun (WGS) entry which is preliminary data.</text>
</comment>